<gene>
    <name evidence="1" type="ORF">G5B47_16765</name>
</gene>
<dbReference type="InterPro" id="IPR056298">
    <property type="entry name" value="AlkZ-rel"/>
</dbReference>
<protein>
    <submittedName>
        <fullName evidence="1">Uncharacterized protein</fullName>
    </submittedName>
</protein>
<accession>A0A6M1PPJ9</accession>
<evidence type="ECO:0000313" key="2">
    <source>
        <dbReference type="Proteomes" id="UP000480151"/>
    </source>
</evidence>
<dbReference type="AlphaFoldDB" id="A0A6M1PPJ9"/>
<organism evidence="1 2">
    <name type="scientific">Paenibacillus apii</name>
    <dbReference type="NCBI Taxonomy" id="1850370"/>
    <lineage>
        <taxon>Bacteria</taxon>
        <taxon>Bacillati</taxon>
        <taxon>Bacillota</taxon>
        <taxon>Bacilli</taxon>
        <taxon>Bacillales</taxon>
        <taxon>Paenibacillaceae</taxon>
        <taxon>Paenibacillus</taxon>
    </lineage>
</organism>
<evidence type="ECO:0000313" key="1">
    <source>
        <dbReference type="EMBL" id="NGM84072.1"/>
    </source>
</evidence>
<dbReference type="RefSeq" id="WP_165100344.1">
    <property type="nucleotide sequence ID" value="NZ_JAAKGU010000008.1"/>
</dbReference>
<name>A0A6M1PPJ9_9BACL</name>
<sequence length="227" mass="25599">MVFEAAPASFTFEDAAKLISQIGILPLAPLIPDHPSLKSLTKEEDWHTDTELDPWKWRVRFPAEGLAAYGKFLKKKAVLVDREWFPYFSAVLGNVRTFRERYSSGLASREAHVILEIIENNEGIETRQLRAEAGMKAKEKKTAFDNALNELQGSADIVISGVQQRLNADGAKNGWNSTSFETAGHWMRGTGIEPFPGTREEAVLWLKARMEPVWTPDAMAWIHKCWA</sequence>
<dbReference type="Proteomes" id="UP000480151">
    <property type="component" value="Unassembled WGS sequence"/>
</dbReference>
<dbReference type="EMBL" id="JAAKGU010000008">
    <property type="protein sequence ID" value="NGM84072.1"/>
    <property type="molecule type" value="Genomic_DNA"/>
</dbReference>
<proteinExistence type="predicted"/>
<dbReference type="Pfam" id="PF24741">
    <property type="entry name" value="AlkZ-rel"/>
    <property type="match status" value="1"/>
</dbReference>
<keyword evidence="2" id="KW-1185">Reference proteome</keyword>
<reference evidence="1 2" key="1">
    <citation type="submission" date="2020-02" db="EMBL/GenBank/DDBJ databases">
        <authorList>
            <person name="Gao J."/>
            <person name="Sun J."/>
        </authorList>
    </citation>
    <scope>NUCLEOTIDE SEQUENCE [LARGE SCALE GENOMIC DNA]</scope>
    <source>
        <strain evidence="1 2">7124</strain>
    </source>
</reference>
<comment type="caution">
    <text evidence="1">The sequence shown here is derived from an EMBL/GenBank/DDBJ whole genome shotgun (WGS) entry which is preliminary data.</text>
</comment>